<dbReference type="EnsemblMetazoa" id="CapteT202077">
    <property type="protein sequence ID" value="CapteP202077"/>
    <property type="gene ID" value="CapteG202077"/>
</dbReference>
<evidence type="ECO:0000259" key="1">
    <source>
        <dbReference type="Pfam" id="PF14529"/>
    </source>
</evidence>
<dbReference type="EMBL" id="AMQN01003425">
    <property type="status" value="NOT_ANNOTATED_CDS"/>
    <property type="molecule type" value="Genomic_DNA"/>
</dbReference>
<dbReference type="GO" id="GO:0003824">
    <property type="term" value="F:catalytic activity"/>
    <property type="evidence" value="ECO:0007669"/>
    <property type="project" value="InterPro"/>
</dbReference>
<proteinExistence type="predicted"/>
<dbReference type="Proteomes" id="UP000014760">
    <property type="component" value="Unassembled WGS sequence"/>
</dbReference>
<dbReference type="InterPro" id="IPR036691">
    <property type="entry name" value="Endo/exonu/phosph_ase_sf"/>
</dbReference>
<accession>R7T5S2</accession>
<name>R7T5S2_CAPTE</name>
<reference evidence="4" key="1">
    <citation type="submission" date="2012-12" db="EMBL/GenBank/DDBJ databases">
        <authorList>
            <person name="Hellsten U."/>
            <person name="Grimwood J."/>
            <person name="Chapman J.A."/>
            <person name="Shapiro H."/>
            <person name="Aerts A."/>
            <person name="Otillar R.P."/>
            <person name="Terry A.Y."/>
            <person name="Boore J.L."/>
            <person name="Simakov O."/>
            <person name="Marletaz F."/>
            <person name="Cho S.-J."/>
            <person name="Edsinger-Gonzales E."/>
            <person name="Havlak P."/>
            <person name="Kuo D.-H."/>
            <person name="Larsson T."/>
            <person name="Lv J."/>
            <person name="Arendt D."/>
            <person name="Savage R."/>
            <person name="Osoegawa K."/>
            <person name="de Jong P."/>
            <person name="Lindberg D.R."/>
            <person name="Seaver E.C."/>
            <person name="Weisblat D.A."/>
            <person name="Putnam N.H."/>
            <person name="Grigoriev I.V."/>
            <person name="Rokhsar D.S."/>
        </authorList>
    </citation>
    <scope>NUCLEOTIDE SEQUENCE</scope>
    <source>
        <strain evidence="4">I ESC-2004</strain>
    </source>
</reference>
<dbReference type="PROSITE" id="PS00018">
    <property type="entry name" value="EF_HAND_1"/>
    <property type="match status" value="1"/>
</dbReference>
<reference evidence="3" key="3">
    <citation type="submission" date="2015-06" db="UniProtKB">
        <authorList>
            <consortium name="EnsemblMetazoa"/>
        </authorList>
    </citation>
    <scope>IDENTIFICATION</scope>
</reference>
<evidence type="ECO:0000313" key="4">
    <source>
        <dbReference type="Proteomes" id="UP000014760"/>
    </source>
</evidence>
<feature type="domain" description="Endonuclease/exonuclease/phosphatase" evidence="1">
    <location>
        <begin position="10"/>
        <end position="135"/>
    </location>
</feature>
<dbReference type="Gene3D" id="3.60.10.10">
    <property type="entry name" value="Endonuclease/exonuclease/phosphatase"/>
    <property type="match status" value="1"/>
</dbReference>
<reference evidence="2 4" key="2">
    <citation type="journal article" date="2013" name="Nature">
        <title>Insights into bilaterian evolution from three spiralian genomes.</title>
        <authorList>
            <person name="Simakov O."/>
            <person name="Marletaz F."/>
            <person name="Cho S.J."/>
            <person name="Edsinger-Gonzales E."/>
            <person name="Havlak P."/>
            <person name="Hellsten U."/>
            <person name="Kuo D.H."/>
            <person name="Larsson T."/>
            <person name="Lv J."/>
            <person name="Arendt D."/>
            <person name="Savage R."/>
            <person name="Osoegawa K."/>
            <person name="de Jong P."/>
            <person name="Grimwood J."/>
            <person name="Chapman J.A."/>
            <person name="Shapiro H."/>
            <person name="Aerts A."/>
            <person name="Otillar R.P."/>
            <person name="Terry A.Y."/>
            <person name="Boore J.L."/>
            <person name="Grigoriev I.V."/>
            <person name="Lindberg D.R."/>
            <person name="Seaver E.C."/>
            <person name="Weisblat D.A."/>
            <person name="Putnam N.H."/>
            <person name="Rokhsar D.S."/>
        </authorList>
    </citation>
    <scope>NUCLEOTIDE SEQUENCE</scope>
    <source>
        <strain evidence="2 4">I ESC-2004</strain>
    </source>
</reference>
<evidence type="ECO:0000313" key="2">
    <source>
        <dbReference type="EMBL" id="ELT88729.1"/>
    </source>
</evidence>
<dbReference type="EMBL" id="AMQN01003424">
    <property type="status" value="NOT_ANNOTATED_CDS"/>
    <property type="molecule type" value="Genomic_DNA"/>
</dbReference>
<dbReference type="AlphaFoldDB" id="R7T5S2"/>
<keyword evidence="4" id="KW-1185">Reference proteome</keyword>
<evidence type="ECO:0000313" key="3">
    <source>
        <dbReference type="EnsemblMetazoa" id="CapteP202077"/>
    </source>
</evidence>
<organism evidence="2">
    <name type="scientific">Capitella teleta</name>
    <name type="common">Polychaete worm</name>
    <dbReference type="NCBI Taxonomy" id="283909"/>
    <lineage>
        <taxon>Eukaryota</taxon>
        <taxon>Metazoa</taxon>
        <taxon>Spiralia</taxon>
        <taxon>Lophotrochozoa</taxon>
        <taxon>Annelida</taxon>
        <taxon>Polychaeta</taxon>
        <taxon>Sedentaria</taxon>
        <taxon>Scolecida</taxon>
        <taxon>Capitellidae</taxon>
        <taxon>Capitella</taxon>
    </lineage>
</organism>
<dbReference type="InterPro" id="IPR005135">
    <property type="entry name" value="Endo/exonuclease/phosphatase"/>
</dbReference>
<dbReference type="Pfam" id="PF14529">
    <property type="entry name" value="Exo_endo_phos_2"/>
    <property type="match status" value="1"/>
</dbReference>
<dbReference type="EMBL" id="KB311733">
    <property type="protein sequence ID" value="ELT88729.1"/>
    <property type="molecule type" value="Genomic_DNA"/>
</dbReference>
<protein>
    <recommendedName>
        <fullName evidence="1">Endonuclease/exonuclease/phosphatase domain-containing protein</fullName>
    </recommendedName>
</protein>
<dbReference type="InterPro" id="IPR018247">
    <property type="entry name" value="EF_Hand_1_Ca_BS"/>
</dbReference>
<dbReference type="HOGENOM" id="CLU_925152_0_0_1"/>
<gene>
    <name evidence="2" type="ORF">CAPTEDRAFT_202077</name>
</gene>
<sequence>MSGSGVNVILVNVYQKCEGVNVVENKERVAMIQKVAERVRMKGEMLIVGGDFNDHIWELNGVENVNERMLKKCAIDNDLEIMNVTLNGMQECTRESGDRSYHLDYIIINNRCREKGKDSWVGGLEDVVESDHRAVGMRVEWVGETRKRVRPKKKRVVPEDKWEEFGRKVDEEIRQGKWVQESMCLVATELAEASLDVDGDGEITRGELEKVWCKIKRGMTVDESGVLRISEGFNGKIKGKETVLEGKISIAVQSGVTKAFIVEEPLERYCSLKLPVFLKEDEVERVEDRSDVINLSSSKAF</sequence>
<dbReference type="SUPFAM" id="SSF56219">
    <property type="entry name" value="DNase I-like"/>
    <property type="match status" value="1"/>
</dbReference>